<feature type="transmembrane region" description="Helical" evidence="7">
    <location>
        <begin position="167"/>
        <end position="185"/>
    </location>
</feature>
<comment type="similarity">
    <text evidence="7">Belongs to the binding-protein-dependent transport system permease family.</text>
</comment>
<evidence type="ECO:0000256" key="6">
    <source>
        <dbReference type="ARBA" id="ARBA00023136"/>
    </source>
</evidence>
<gene>
    <name evidence="9" type="ORF">ACFFSY_11615</name>
</gene>
<dbReference type="RefSeq" id="WP_377493990.1">
    <property type="nucleotide sequence ID" value="NZ_JBHMDO010000021.1"/>
</dbReference>
<reference evidence="9 10" key="1">
    <citation type="submission" date="2024-09" db="EMBL/GenBank/DDBJ databases">
        <authorList>
            <person name="Sun Q."/>
            <person name="Mori K."/>
        </authorList>
    </citation>
    <scope>NUCLEOTIDE SEQUENCE [LARGE SCALE GENOMIC DNA]</scope>
    <source>
        <strain evidence="9 10">TISTR 2452</strain>
    </source>
</reference>
<dbReference type="PROSITE" id="PS50928">
    <property type="entry name" value="ABC_TM1"/>
    <property type="match status" value="1"/>
</dbReference>
<keyword evidence="6 7" id="KW-0472">Membrane</keyword>
<evidence type="ECO:0000313" key="9">
    <source>
        <dbReference type="EMBL" id="MFB9326562.1"/>
    </source>
</evidence>
<evidence type="ECO:0000259" key="8">
    <source>
        <dbReference type="PROSITE" id="PS50928"/>
    </source>
</evidence>
<feature type="domain" description="ABC transmembrane type-1" evidence="8">
    <location>
        <begin position="95"/>
        <end position="285"/>
    </location>
</feature>
<dbReference type="PANTHER" id="PTHR43744:SF3">
    <property type="entry name" value="LACTOSE TRANSPORT SYSTEM PERMEASE PROTEIN LACG"/>
    <property type="match status" value="1"/>
</dbReference>
<evidence type="ECO:0000256" key="4">
    <source>
        <dbReference type="ARBA" id="ARBA00022692"/>
    </source>
</evidence>
<dbReference type="CDD" id="cd06261">
    <property type="entry name" value="TM_PBP2"/>
    <property type="match status" value="1"/>
</dbReference>
<keyword evidence="3" id="KW-1003">Cell membrane</keyword>
<comment type="subcellular location">
    <subcellularLocation>
        <location evidence="1 7">Cell membrane</location>
        <topology evidence="1 7">Multi-pass membrane protein</topology>
    </subcellularLocation>
</comment>
<dbReference type="PANTHER" id="PTHR43744">
    <property type="entry name" value="ABC TRANSPORTER PERMEASE PROTEIN MG189-RELATED-RELATED"/>
    <property type="match status" value="1"/>
</dbReference>
<keyword evidence="10" id="KW-1185">Reference proteome</keyword>
<sequence>MSQLQQAGQAKPVRPAAAPARSSARARRLLADGGYYLFFGVMCVLVFVPILLVLFGSFKTAEELAATSPFSLPANWFNWDNYATAFKEGNMLLGLRNTAFLVFGSLIGNALLGTMTAYVLNRFDFRLRKPVLLLFMLAMIIPSYTTEIARFQLIHGLNLYNTLSGPLLIYIGTDIMQIYIYTQFLQKISTQLDESAMLDGASYTRVFRSIIFPLLLPATATLGILKSVTIMNDIYVQTLYMPKRELATLPTALMTFVGERSSDLSALCAGIMLVLLPSALFYLVFQRLIFKGLMDGAVKG</sequence>
<evidence type="ECO:0000256" key="2">
    <source>
        <dbReference type="ARBA" id="ARBA00022448"/>
    </source>
</evidence>
<feature type="transmembrane region" description="Helical" evidence="7">
    <location>
        <begin position="99"/>
        <end position="120"/>
    </location>
</feature>
<evidence type="ECO:0000256" key="7">
    <source>
        <dbReference type="RuleBase" id="RU363032"/>
    </source>
</evidence>
<dbReference type="Pfam" id="PF00528">
    <property type="entry name" value="BPD_transp_1"/>
    <property type="match status" value="1"/>
</dbReference>
<dbReference type="Proteomes" id="UP001589747">
    <property type="component" value="Unassembled WGS sequence"/>
</dbReference>
<keyword evidence="4 7" id="KW-0812">Transmembrane</keyword>
<feature type="transmembrane region" description="Helical" evidence="7">
    <location>
        <begin position="206"/>
        <end position="225"/>
    </location>
</feature>
<dbReference type="EMBL" id="JBHMDO010000021">
    <property type="protein sequence ID" value="MFB9326562.1"/>
    <property type="molecule type" value="Genomic_DNA"/>
</dbReference>
<feature type="transmembrane region" description="Helical" evidence="7">
    <location>
        <begin position="264"/>
        <end position="285"/>
    </location>
</feature>
<evidence type="ECO:0000256" key="5">
    <source>
        <dbReference type="ARBA" id="ARBA00022989"/>
    </source>
</evidence>
<feature type="transmembrane region" description="Helical" evidence="7">
    <location>
        <begin position="35"/>
        <end position="58"/>
    </location>
</feature>
<organism evidence="9 10">
    <name type="scientific">Paenibacillus aurantiacus</name>
    <dbReference type="NCBI Taxonomy" id="1936118"/>
    <lineage>
        <taxon>Bacteria</taxon>
        <taxon>Bacillati</taxon>
        <taxon>Bacillota</taxon>
        <taxon>Bacilli</taxon>
        <taxon>Bacillales</taxon>
        <taxon>Paenibacillaceae</taxon>
        <taxon>Paenibacillus</taxon>
    </lineage>
</organism>
<evidence type="ECO:0000256" key="1">
    <source>
        <dbReference type="ARBA" id="ARBA00004651"/>
    </source>
</evidence>
<protein>
    <submittedName>
        <fullName evidence="9">Carbohydrate ABC transporter permease</fullName>
    </submittedName>
</protein>
<dbReference type="SUPFAM" id="SSF161098">
    <property type="entry name" value="MetI-like"/>
    <property type="match status" value="1"/>
</dbReference>
<dbReference type="Gene3D" id="1.10.3720.10">
    <property type="entry name" value="MetI-like"/>
    <property type="match status" value="1"/>
</dbReference>
<keyword evidence="5 7" id="KW-1133">Transmembrane helix</keyword>
<comment type="caution">
    <text evidence="9">The sequence shown here is derived from an EMBL/GenBank/DDBJ whole genome shotgun (WGS) entry which is preliminary data.</text>
</comment>
<accession>A0ABV5KMX5</accession>
<dbReference type="InterPro" id="IPR000515">
    <property type="entry name" value="MetI-like"/>
</dbReference>
<feature type="transmembrane region" description="Helical" evidence="7">
    <location>
        <begin position="132"/>
        <end position="155"/>
    </location>
</feature>
<dbReference type="InterPro" id="IPR035906">
    <property type="entry name" value="MetI-like_sf"/>
</dbReference>
<evidence type="ECO:0000313" key="10">
    <source>
        <dbReference type="Proteomes" id="UP001589747"/>
    </source>
</evidence>
<name>A0ABV5KMX5_9BACL</name>
<proteinExistence type="inferred from homology"/>
<keyword evidence="2 7" id="KW-0813">Transport</keyword>
<evidence type="ECO:0000256" key="3">
    <source>
        <dbReference type="ARBA" id="ARBA00022475"/>
    </source>
</evidence>